<reference evidence="7" key="1">
    <citation type="journal article" date="2011" name="Genome Biol.">
        <title>Comparative genomics of the social amoebae Dictyostelium discoideum and Dictyostelium purpureum.</title>
        <authorList>
            <consortium name="US DOE Joint Genome Institute (JGI-PGF)"/>
            <person name="Sucgang R."/>
            <person name="Kuo A."/>
            <person name="Tian X."/>
            <person name="Salerno W."/>
            <person name="Parikh A."/>
            <person name="Feasley C.L."/>
            <person name="Dalin E."/>
            <person name="Tu H."/>
            <person name="Huang E."/>
            <person name="Barry K."/>
            <person name="Lindquist E."/>
            <person name="Shapiro H."/>
            <person name="Bruce D."/>
            <person name="Schmutz J."/>
            <person name="Salamov A."/>
            <person name="Fey P."/>
            <person name="Gaudet P."/>
            <person name="Anjard C."/>
            <person name="Babu M.M."/>
            <person name="Basu S."/>
            <person name="Bushmanova Y."/>
            <person name="van der Wel H."/>
            <person name="Katoh-Kurasawa M."/>
            <person name="Dinh C."/>
            <person name="Coutinho P.M."/>
            <person name="Saito T."/>
            <person name="Elias M."/>
            <person name="Schaap P."/>
            <person name="Kay R.R."/>
            <person name="Henrissat B."/>
            <person name="Eichinger L."/>
            <person name="Rivero F."/>
            <person name="Putnam N.H."/>
            <person name="West C.M."/>
            <person name="Loomis W.F."/>
            <person name="Chisholm R.L."/>
            <person name="Shaulsky G."/>
            <person name="Strassmann J.E."/>
            <person name="Queller D.C."/>
            <person name="Kuspa A."/>
            <person name="Grigoriev I.V."/>
        </authorList>
    </citation>
    <scope>NUCLEOTIDE SEQUENCE [LARGE SCALE GENOMIC DNA]</scope>
    <source>
        <strain evidence="7">QSDP1</strain>
    </source>
</reference>
<dbReference type="PANTHER" id="PTHR24032:SF75">
    <property type="entry name" value="EGF-LIKE DOMAIN-CONTAINING PROTEIN"/>
    <property type="match status" value="1"/>
</dbReference>
<feature type="disulfide bond" evidence="2">
    <location>
        <begin position="1068"/>
        <end position="1077"/>
    </location>
</feature>
<proteinExistence type="predicted"/>
<dbReference type="OMA" id="CQCDSSH"/>
<dbReference type="Pfam" id="PF24141">
    <property type="entry name" value="LRR_ComC"/>
    <property type="match status" value="1"/>
</dbReference>
<dbReference type="PROSITE" id="PS00022">
    <property type="entry name" value="EGF_1"/>
    <property type="match status" value="1"/>
</dbReference>
<keyword evidence="4" id="KW-0732">Signal</keyword>
<feature type="chain" id="PRO_5003262015" description="EGF-like domain-containing protein" evidence="4">
    <location>
        <begin position="26"/>
        <end position="1513"/>
    </location>
</feature>
<keyword evidence="7" id="KW-1185">Reference proteome</keyword>
<organism evidence="6 7">
    <name type="scientific">Dictyostelium purpureum</name>
    <name type="common">Slime mold</name>
    <dbReference type="NCBI Taxonomy" id="5786"/>
    <lineage>
        <taxon>Eukaryota</taxon>
        <taxon>Amoebozoa</taxon>
        <taxon>Evosea</taxon>
        <taxon>Eumycetozoa</taxon>
        <taxon>Dictyostelia</taxon>
        <taxon>Dictyosteliales</taxon>
        <taxon>Dictyosteliaceae</taxon>
        <taxon>Dictyostelium</taxon>
    </lineage>
</organism>
<dbReference type="PROSITE" id="PS50026">
    <property type="entry name" value="EGF_3"/>
    <property type="match status" value="6"/>
</dbReference>
<evidence type="ECO:0000256" key="4">
    <source>
        <dbReference type="SAM" id="SignalP"/>
    </source>
</evidence>
<dbReference type="Pfam" id="PF22933">
    <property type="entry name" value="ComC_SSD"/>
    <property type="match status" value="1"/>
</dbReference>
<feature type="disulfide bond" evidence="2">
    <location>
        <begin position="918"/>
        <end position="927"/>
    </location>
</feature>
<feature type="domain" description="EGF-like" evidence="5">
    <location>
        <begin position="1201"/>
        <end position="1234"/>
    </location>
</feature>
<keyword evidence="3" id="KW-0812">Transmembrane</keyword>
<feature type="disulfide bond" evidence="2">
    <location>
        <begin position="1224"/>
        <end position="1233"/>
    </location>
</feature>
<protein>
    <recommendedName>
        <fullName evidence="5">EGF-like domain-containing protein</fullName>
    </recommendedName>
</protein>
<dbReference type="KEGG" id="dpp:DICPUDRAFT_39367"/>
<feature type="disulfide bond" evidence="2">
    <location>
        <begin position="864"/>
        <end position="874"/>
    </location>
</feature>
<name>F0ZW70_DICPU</name>
<dbReference type="VEuPathDB" id="AmoebaDB:DICPUDRAFT_39367"/>
<evidence type="ECO:0000256" key="1">
    <source>
        <dbReference type="ARBA" id="ARBA00023157"/>
    </source>
</evidence>
<comment type="caution">
    <text evidence="2">Lacks conserved residue(s) required for the propagation of feature annotation.</text>
</comment>
<dbReference type="InterPro" id="IPR057013">
    <property type="entry name" value="LRR_ComC"/>
</dbReference>
<feature type="domain" description="EGF-like" evidence="5">
    <location>
        <begin position="860"/>
        <end position="893"/>
    </location>
</feature>
<evidence type="ECO:0000313" key="6">
    <source>
        <dbReference type="EMBL" id="EGC31797.1"/>
    </source>
</evidence>
<keyword evidence="3" id="KW-1133">Transmembrane helix</keyword>
<feature type="disulfide bond" evidence="2">
    <location>
        <begin position="1033"/>
        <end position="1042"/>
    </location>
</feature>
<feature type="signal peptide" evidence="4">
    <location>
        <begin position="1"/>
        <end position="25"/>
    </location>
</feature>
<dbReference type="InterPro" id="IPR002909">
    <property type="entry name" value="IPT_dom"/>
</dbReference>
<evidence type="ECO:0000259" key="5">
    <source>
        <dbReference type="PROSITE" id="PS50026"/>
    </source>
</evidence>
<keyword evidence="1 2" id="KW-1015">Disulfide bond</keyword>
<dbReference type="InterPro" id="IPR000742">
    <property type="entry name" value="EGF"/>
</dbReference>
<dbReference type="GeneID" id="10507858"/>
<dbReference type="InterPro" id="IPR057015">
    <property type="entry name" value="B-sand_ComC_2nd"/>
</dbReference>
<feature type="disulfide bond" evidence="2">
    <location>
        <begin position="1049"/>
        <end position="1059"/>
    </location>
</feature>
<accession>F0ZW70</accession>
<evidence type="ECO:0000256" key="3">
    <source>
        <dbReference type="SAM" id="Phobius"/>
    </source>
</evidence>
<dbReference type="InterPro" id="IPR057014">
    <property type="entry name" value="B-sand_ComC_1st"/>
</dbReference>
<evidence type="ECO:0000313" key="7">
    <source>
        <dbReference type="Proteomes" id="UP000001064"/>
    </source>
</evidence>
<dbReference type="eggNOG" id="KOG1225">
    <property type="taxonomic scope" value="Eukaryota"/>
</dbReference>
<dbReference type="Pfam" id="PF25024">
    <property type="entry name" value="EGF_TEN"/>
    <property type="match status" value="1"/>
</dbReference>
<dbReference type="Pfam" id="PF24142">
    <property type="entry name" value="Beta-sand_ComC_1st"/>
    <property type="match status" value="1"/>
</dbReference>
<feature type="disulfide bond" evidence="2">
    <location>
        <begin position="899"/>
        <end position="909"/>
    </location>
</feature>
<dbReference type="PANTHER" id="PTHR24032">
    <property type="entry name" value="EGF-LIKE DOMAIN-CONTAINING PROTEIN-RELATED-RELATED"/>
    <property type="match status" value="1"/>
</dbReference>
<sequence length="1513" mass="168429">MKKLKNNIFFIFYFIFSLNFNGSLSAIPLNEYNCYVNFIQKFNLVQNYPSSNGVYAESLFCSKTQICHSNGSISELSPIVGNNDVITLGKQVVVSDIDCFPFLTKIALRLLDLSNEFIYYKFPTVTNIILELDTFSDLSQKLPPYDFYQITTTGILNIKMSHLNDIKTFILNNNKATTNVEVDSGADKTNLKSLTLNMKNFPNFSGYQFDKATFIFGTQFNPSEVLTNFQYLNASNVHFTFPLNINYQVPFYLHLNTYIKVMNHYIGYFLTPTQFYDLSSLVNYESIRLGFVGKNFLYQNKIPVKVSPNTNFDFSLDIISPQTPPQIPPITDVGFLKAVGYTDSYLSGNLPEYNGQGSAYIYSKNQLTGTIPESWCGTALFVTNNQLTGTIPSCFSCYLSSTLQMTTEISGPNSFLSMPTMFDRFAGNSFTNLDKTIPCTTYRPQVKYHNQTTIIISGIDIGHHPNYYFLGSMIVSNRCKPVPQSIIRYGYEYYCNQDSSLLNMNSIQLINIGNNINYNFALVSKPPTFTSIITTENNKVSAVGTFFSSYLGQSEQTITIAGTNCPVTKTGFTDFTCITSVTLSPEKQLVVIKNDNQTKKVFAVFENNRLNNKQCPNDCVGSPSGDICDLSTGTCCICNTNYIQDDCSELYIPCPNDCSSHGKCDTNTGICKCDANYIHNDCSELYIPCPNDCSSHGQCNTNTGICKCNTNYIQDDCSELYIPCPNNCSSHGQCNTNTGICQCNTNYIQDDCSELYIPCPNDCSSHGQCNTNTGLCKCDTNYIHDDCSELYIPCPNDCSSHGQCNTNTGICKCDDNYIHDDCSELYIPCPNDCSSHGKCNTNTGICKCDDNYIHDDCSELYIECPNNCSSHGQCNTNTGICKCDDNYIHDDCSELYIPCPNDCSSHGQCNTNTGTCQCNTNYIQDDCSELYIKCPNDCSSLGKCNTNTGICKCDDNYIHDDCSELYIPCPNNCKLYIQCLNNCSSHGQCNTNTGICKCDDNYIQDDCSILYIPCPNDCSSHGQCNTNTGICKCDDNYIQDDCSELYIECPNDCSSHGQCNTNTGICKCDDNYIQDDCSELYIECADPICSSQGHCNTSNGICDCSNGFGGDECEFSQHYITSVNPSNENGGEASFYGSFGEQHNQLSVIIGSKTCPVTHSSNDLINCTAPPGKGIHSVNITQNNIVYIGKDIYIYSKVPQNIFECPKNCSSHGKCNTSNGKCECYLGYTSFDCGSIIDSGDNTTSNVDNSTGIVDINNEKINFKIYLKSLNEIDINNKVVKSYPLVSDWTVNKTQSNIYTFEQSPNKDEFKVISTIEQIENDRSVSFAGIDFLLTNNSIKFTVSIKNYKYQSFLNTLQLEMQSNTTELTNDDCNSKETQLDTENLKHQYDLSYIKLSKNNVDFVGRFVNKVVSDSKPTFLTTSYTKLNDSVTIILHLPHCVNECLIDPDFSVLLSPDFSDCESSKENIKWQIPVGVVVGVVGASCLGILFYKRKSVIKVNGQKIEMKSAKNKV</sequence>
<dbReference type="PRINTS" id="PR00011">
    <property type="entry name" value="EGFLAMININ"/>
</dbReference>
<feature type="disulfide bond" evidence="2">
    <location>
        <begin position="883"/>
        <end position="892"/>
    </location>
</feature>
<feature type="domain" description="EGF-like" evidence="5">
    <location>
        <begin position="895"/>
        <end position="928"/>
    </location>
</feature>
<dbReference type="PROSITE" id="PS01186">
    <property type="entry name" value="EGF_2"/>
    <property type="match status" value="2"/>
</dbReference>
<feature type="disulfide bond" evidence="2">
    <location>
        <begin position="1104"/>
        <end position="1113"/>
    </location>
</feature>
<feature type="domain" description="EGF-like" evidence="5">
    <location>
        <begin position="1080"/>
        <end position="1114"/>
    </location>
</feature>
<dbReference type="FunCoup" id="F0ZW70">
    <property type="interactions" value="937"/>
</dbReference>
<dbReference type="OrthoDB" id="442731at2759"/>
<evidence type="ECO:0000256" key="2">
    <source>
        <dbReference type="PROSITE-ProRule" id="PRU00076"/>
    </source>
</evidence>
<dbReference type="RefSeq" id="XP_003291664.1">
    <property type="nucleotide sequence ID" value="XM_003291616.1"/>
</dbReference>
<dbReference type="InterPro" id="IPR053331">
    <property type="entry name" value="EGF-like_comC"/>
</dbReference>
<feature type="domain" description="EGF-like" evidence="5">
    <location>
        <begin position="1045"/>
        <end position="1078"/>
    </location>
</feature>
<keyword evidence="3" id="KW-0472">Membrane</keyword>
<dbReference type="InterPro" id="IPR054484">
    <property type="entry name" value="ComC_SSD"/>
</dbReference>
<feature type="transmembrane region" description="Helical" evidence="3">
    <location>
        <begin position="1470"/>
        <end position="1491"/>
    </location>
</feature>
<dbReference type="Pfam" id="PF01833">
    <property type="entry name" value="TIG"/>
    <property type="match status" value="1"/>
</dbReference>
<dbReference type="InParanoid" id="F0ZW70"/>
<feature type="disulfide bond" evidence="2">
    <location>
        <begin position="1014"/>
        <end position="1024"/>
    </location>
</feature>
<dbReference type="Proteomes" id="UP000001064">
    <property type="component" value="Unassembled WGS sequence"/>
</dbReference>
<dbReference type="Pfam" id="PF07974">
    <property type="entry name" value="EGF_2"/>
    <property type="match status" value="2"/>
</dbReference>
<dbReference type="STRING" id="5786.F0ZW70"/>
<dbReference type="InterPro" id="IPR013111">
    <property type="entry name" value="EGF_extracell"/>
</dbReference>
<dbReference type="Gene3D" id="2.10.25.10">
    <property type="entry name" value="Laminin"/>
    <property type="match status" value="12"/>
</dbReference>
<feature type="domain" description="EGF-like" evidence="5">
    <location>
        <begin position="1010"/>
        <end position="1043"/>
    </location>
</feature>
<dbReference type="SMART" id="SM00181">
    <property type="entry name" value="EGF"/>
    <property type="match status" value="14"/>
</dbReference>
<dbReference type="Pfam" id="PF24143">
    <property type="entry name" value="Beta-sand_ComC_2nd"/>
    <property type="match status" value="1"/>
</dbReference>
<keyword evidence="2" id="KW-0245">EGF-like domain</keyword>
<feature type="disulfide bond" evidence="2">
    <location>
        <begin position="1205"/>
        <end position="1215"/>
    </location>
</feature>
<gene>
    <name evidence="6" type="ORF">DICPUDRAFT_39367</name>
</gene>
<dbReference type="EMBL" id="GL871229">
    <property type="protein sequence ID" value="EGC31797.1"/>
    <property type="molecule type" value="Genomic_DNA"/>
</dbReference>